<dbReference type="Gene3D" id="3.60.9.10">
    <property type="entry name" value="Aldehyde ferredoxin oxidoreductase, N-terminal domain"/>
    <property type="match status" value="1"/>
</dbReference>
<dbReference type="Gene3D" id="1.10.569.10">
    <property type="entry name" value="Aldehyde Ferredoxin Oxidoreductase Protein, subunit A, domain 2"/>
    <property type="match status" value="1"/>
</dbReference>
<comment type="cofactor">
    <cofactor evidence="1">
        <name>[4Fe-4S] cluster</name>
        <dbReference type="ChEBI" id="CHEBI:49883"/>
    </cofactor>
</comment>
<dbReference type="InterPro" id="IPR001203">
    <property type="entry name" value="OxRdtase_Ald_Fedxn_C"/>
</dbReference>
<dbReference type="GO" id="GO:0046872">
    <property type="term" value="F:metal ion binding"/>
    <property type="evidence" value="ECO:0007669"/>
    <property type="project" value="UniProtKB-KW"/>
</dbReference>
<name>A0A3A4NEI6_ABYX5</name>
<gene>
    <name evidence="10" type="ORF">C4520_12845</name>
</gene>
<dbReference type="InterPro" id="IPR013985">
    <property type="entry name" value="Ald_Fedxn_OxRdtase_dom3"/>
</dbReference>
<dbReference type="GO" id="GO:0051539">
    <property type="term" value="F:4 iron, 4 sulfur cluster binding"/>
    <property type="evidence" value="ECO:0007669"/>
    <property type="project" value="UniProtKB-KW"/>
</dbReference>
<keyword evidence="3" id="KW-0004">4Fe-4S</keyword>
<proteinExistence type="inferred from homology"/>
<evidence type="ECO:0000259" key="9">
    <source>
        <dbReference type="SMART" id="SM00790"/>
    </source>
</evidence>
<dbReference type="Pfam" id="PF02730">
    <property type="entry name" value="AFOR_N"/>
    <property type="match status" value="1"/>
</dbReference>
<organism evidence="10 11">
    <name type="scientific">Abyssobacteria bacterium (strain SURF_5)</name>
    <dbReference type="NCBI Taxonomy" id="2093360"/>
    <lineage>
        <taxon>Bacteria</taxon>
        <taxon>Pseudomonadati</taxon>
        <taxon>Candidatus Hydrogenedentota</taxon>
        <taxon>Candidatus Abyssobacteria</taxon>
    </lineage>
</organism>
<dbReference type="InterPro" id="IPR036503">
    <property type="entry name" value="Ald_Fedxn_OxRdtase_N_sf"/>
</dbReference>
<evidence type="ECO:0000256" key="3">
    <source>
        <dbReference type="ARBA" id="ARBA00022485"/>
    </source>
</evidence>
<dbReference type="PANTHER" id="PTHR30038">
    <property type="entry name" value="ALDEHYDE FERREDOXIN OXIDOREDUCTASE"/>
    <property type="match status" value="1"/>
</dbReference>
<evidence type="ECO:0000256" key="6">
    <source>
        <dbReference type="ARBA" id="ARBA00023004"/>
    </source>
</evidence>
<dbReference type="GO" id="GO:0016625">
    <property type="term" value="F:oxidoreductase activity, acting on the aldehyde or oxo group of donors, iron-sulfur protein as acceptor"/>
    <property type="evidence" value="ECO:0007669"/>
    <property type="project" value="InterPro"/>
</dbReference>
<dbReference type="PANTHER" id="PTHR30038:SF0">
    <property type="entry name" value="TUNGSTEN-CONTAINING ALDEHYDE FERREDOXIN OXIDOREDUCTASE"/>
    <property type="match status" value="1"/>
</dbReference>
<keyword evidence="5" id="KW-0560">Oxidoreductase</keyword>
<evidence type="ECO:0000313" key="11">
    <source>
        <dbReference type="Proteomes" id="UP000265882"/>
    </source>
</evidence>
<accession>A0A3A4NEI6</accession>
<feature type="domain" description="Aldehyde ferredoxin oxidoreductase N-terminal" evidence="9">
    <location>
        <begin position="1"/>
        <end position="207"/>
    </location>
</feature>
<dbReference type="AlphaFoldDB" id="A0A3A4NEI6"/>
<dbReference type="Pfam" id="PF01314">
    <property type="entry name" value="AFOR_C"/>
    <property type="match status" value="1"/>
</dbReference>
<dbReference type="InterPro" id="IPR013984">
    <property type="entry name" value="Ald_Fedxn_OxRdtase_dom2"/>
</dbReference>
<protein>
    <submittedName>
        <fullName evidence="10">Aldehyde ferredoxin oxidoreductase</fullName>
    </submittedName>
</protein>
<dbReference type="InterPro" id="IPR051919">
    <property type="entry name" value="W-dependent_AOR"/>
</dbReference>
<dbReference type="InterPro" id="IPR036021">
    <property type="entry name" value="Tungsten_al_ferr_oxy-like_C"/>
</dbReference>
<comment type="cofactor">
    <cofactor evidence="8">
        <name>tungstopterin</name>
        <dbReference type="ChEBI" id="CHEBI:30402"/>
    </cofactor>
</comment>
<keyword evidence="7" id="KW-0411">Iron-sulfur</keyword>
<dbReference type="SMART" id="SM00790">
    <property type="entry name" value="AFOR_N"/>
    <property type="match status" value="1"/>
</dbReference>
<dbReference type="Gene3D" id="1.10.599.10">
    <property type="entry name" value="Aldehyde Ferredoxin Oxidoreductase Protein, subunit A, domain 3"/>
    <property type="match status" value="1"/>
</dbReference>
<comment type="similarity">
    <text evidence="2">Belongs to the AOR/FOR family.</text>
</comment>
<dbReference type="SUPFAM" id="SSF56228">
    <property type="entry name" value="Aldehyde ferredoxin oxidoreductase, N-terminal domain"/>
    <property type="match status" value="1"/>
</dbReference>
<keyword evidence="6" id="KW-0408">Iron</keyword>
<evidence type="ECO:0000256" key="8">
    <source>
        <dbReference type="ARBA" id="ARBA00049934"/>
    </source>
</evidence>
<comment type="caution">
    <text evidence="10">The sequence shown here is derived from an EMBL/GenBank/DDBJ whole genome shotgun (WGS) entry which is preliminary data.</text>
</comment>
<evidence type="ECO:0000256" key="1">
    <source>
        <dbReference type="ARBA" id="ARBA00001966"/>
    </source>
</evidence>
<dbReference type="InterPro" id="IPR013983">
    <property type="entry name" value="Ald_Fedxn_OxRdtase_N"/>
</dbReference>
<keyword evidence="4" id="KW-0479">Metal-binding</keyword>
<dbReference type="GO" id="GO:0009055">
    <property type="term" value="F:electron transfer activity"/>
    <property type="evidence" value="ECO:0007669"/>
    <property type="project" value="InterPro"/>
</dbReference>
<evidence type="ECO:0000313" key="10">
    <source>
        <dbReference type="EMBL" id="RJP19463.1"/>
    </source>
</evidence>
<reference evidence="10 11" key="1">
    <citation type="journal article" date="2017" name="ISME J.">
        <title>Energy and carbon metabolisms in a deep terrestrial subsurface fluid microbial community.</title>
        <authorList>
            <person name="Momper L."/>
            <person name="Jungbluth S.P."/>
            <person name="Lee M.D."/>
            <person name="Amend J.P."/>
        </authorList>
    </citation>
    <scope>NUCLEOTIDE SEQUENCE [LARGE SCALE GENOMIC DNA]</scope>
    <source>
        <strain evidence="10">SURF_5</strain>
    </source>
</reference>
<dbReference type="SUPFAM" id="SSF48310">
    <property type="entry name" value="Aldehyde ferredoxin oxidoreductase, C-terminal domains"/>
    <property type="match status" value="1"/>
</dbReference>
<evidence type="ECO:0000256" key="4">
    <source>
        <dbReference type="ARBA" id="ARBA00022723"/>
    </source>
</evidence>
<sequence>MDKILRVNMSSQSVKLESIPAEYVGLGGRALTSKIVALEVPPLCHPLGPENKLVIAPGLLSGTTAPCSGRLSVGAKSPLTGGIKESNAGGTAAQKLARLSIAAIVIEGQAPPHALWNLLIAKNKAELLPAKNLRKKGNYKTIEILSKEYGEKVSYITIGPAGECLLSAASVAVTDLENRPTRHAGRGGLGAVMGSKGVKAIIVDDRGAPAPAIKNVEAFRQAAKTFADALRRHPITGTGLPTYGTNILTNVINESGGLPTRNFSAGQFEDASRVSGEFQREIILARGGVATHACHRGCVIRCSRIYMDKNKKYLTKGPEYETVWANGPNCGINDLDVIARLDRLYDDIGLDSIEMGAALGVLMQSGFLRFGDGKGAIKLMRDEVGKGTPLGRTLGSGAAVTGQVFGVAHVPVVKRQALPAYDPRAIKGIGVTYATSPMGADHTAGYSITANVLGAGGRVDPLRVEGQVELSRNLQIATAAIDSTGLCLFVAFPVLDDPAAFQAIYQMINAQYGLSLGPDNITSLGKAVLNLERDFNKRAGFAPEDDRLPMFFETEPLPPHNLVFNVAARDLDSVFNF</sequence>
<evidence type="ECO:0000256" key="5">
    <source>
        <dbReference type="ARBA" id="ARBA00023002"/>
    </source>
</evidence>
<evidence type="ECO:0000256" key="7">
    <source>
        <dbReference type="ARBA" id="ARBA00023014"/>
    </source>
</evidence>
<dbReference type="Proteomes" id="UP000265882">
    <property type="component" value="Unassembled WGS sequence"/>
</dbReference>
<evidence type="ECO:0000256" key="2">
    <source>
        <dbReference type="ARBA" id="ARBA00011032"/>
    </source>
</evidence>
<dbReference type="EMBL" id="QZKU01000089">
    <property type="protein sequence ID" value="RJP19463.1"/>
    <property type="molecule type" value="Genomic_DNA"/>
</dbReference>